<protein>
    <recommendedName>
        <fullName evidence="1">Glycosyltransferase 2-like domain-containing protein</fullName>
    </recommendedName>
</protein>
<evidence type="ECO:0000259" key="1">
    <source>
        <dbReference type="Pfam" id="PF00535"/>
    </source>
</evidence>
<dbReference type="InterPro" id="IPR001173">
    <property type="entry name" value="Glyco_trans_2-like"/>
</dbReference>
<dbReference type="AlphaFoldDB" id="A0A829X3S8"/>
<organism evidence="2 3">
    <name type="scientific">Gluconobacter oxydans NBRC 3293</name>
    <dbReference type="NCBI Taxonomy" id="1315969"/>
    <lineage>
        <taxon>Bacteria</taxon>
        <taxon>Pseudomonadati</taxon>
        <taxon>Pseudomonadota</taxon>
        <taxon>Alphaproteobacteria</taxon>
        <taxon>Acetobacterales</taxon>
        <taxon>Acetobacteraceae</taxon>
        <taxon>Gluconobacter</taxon>
    </lineage>
</organism>
<dbReference type="SUPFAM" id="SSF53448">
    <property type="entry name" value="Nucleotide-diphospho-sugar transferases"/>
    <property type="match status" value="1"/>
</dbReference>
<dbReference type="Pfam" id="PF00535">
    <property type="entry name" value="Glycos_transf_2"/>
    <property type="match status" value="1"/>
</dbReference>
<dbReference type="InterPro" id="IPR029063">
    <property type="entry name" value="SAM-dependent_MTases_sf"/>
</dbReference>
<dbReference type="InterPro" id="IPR029044">
    <property type="entry name" value="Nucleotide-diphossugar_trans"/>
</dbReference>
<gene>
    <name evidence="2" type="ORF">NBRC3293_0796</name>
</gene>
<name>A0A829X3S8_GLUOY</name>
<reference evidence="2 3" key="1">
    <citation type="submission" date="2013-04" db="EMBL/GenBank/DDBJ databases">
        <title>Gluconobacter oxydans NBRC 3293 whole genome sequence.</title>
        <authorList>
            <person name="Matsutani M."/>
            <person name="Yakushi T."/>
            <person name="Matsushita K."/>
        </authorList>
    </citation>
    <scope>NUCLEOTIDE SEQUENCE [LARGE SCALE GENOMIC DNA]</scope>
    <source>
        <strain evidence="2 3">NBRC 3293</strain>
    </source>
</reference>
<dbReference type="Gene3D" id="3.40.50.150">
    <property type="entry name" value="Vaccinia Virus protein VP39"/>
    <property type="match status" value="1"/>
</dbReference>
<dbReference type="PANTHER" id="PTHR43179">
    <property type="entry name" value="RHAMNOSYLTRANSFERASE WBBL"/>
    <property type="match status" value="1"/>
</dbReference>
<feature type="domain" description="Glycosyltransferase 2-like" evidence="1">
    <location>
        <begin position="36"/>
        <end position="125"/>
    </location>
</feature>
<dbReference type="PANTHER" id="PTHR43179:SF7">
    <property type="entry name" value="RHAMNOSYLTRANSFERASE WBBL"/>
    <property type="match status" value="1"/>
</dbReference>
<proteinExistence type="predicted"/>
<comment type="caution">
    <text evidence="2">The sequence shown here is derived from an EMBL/GenBank/DDBJ whole genome shotgun (WGS) entry which is preliminary data.</text>
</comment>
<dbReference type="Proteomes" id="UP000484858">
    <property type="component" value="Unassembled WGS sequence"/>
</dbReference>
<dbReference type="RefSeq" id="WP_172492233.1">
    <property type="nucleotide sequence ID" value="NZ_BARJ01000004.1"/>
</dbReference>
<evidence type="ECO:0000313" key="2">
    <source>
        <dbReference type="EMBL" id="GEM16299.1"/>
    </source>
</evidence>
<dbReference type="EMBL" id="BARJ01000004">
    <property type="protein sequence ID" value="GEM16299.1"/>
    <property type="molecule type" value="Genomic_DNA"/>
</dbReference>
<accession>A0A829X3S8</accession>
<evidence type="ECO:0000313" key="3">
    <source>
        <dbReference type="Proteomes" id="UP000484858"/>
    </source>
</evidence>
<dbReference type="Gene3D" id="3.90.550.10">
    <property type="entry name" value="Spore Coat Polysaccharide Biosynthesis Protein SpsA, Chain A"/>
    <property type="match status" value="1"/>
</dbReference>
<sequence>MMIGIIVTVYSNYPEQLFDSCSKSDIPVRWYIFFHGTNDELENRLQDFSRGKTNVIYLPYKKNRGLSKSWNDGLRLSEGYGDEFTLIINDDLSFRENGFSQFIEYIRTLPYGYGIATVMGQESENSPASGQVIPQELACCVIGKAALDVIGYFDQNFTPAYFEDTDYMTRIRRAGLSIEIDQRILVDHDRSKTLRTDSTAKKIVQNAFGLNEAYYRAKWGGGGGGPEFQTPFNNPDLSLYISYEDADNPYPNTLKYSGNTNYNHGEMDLIGRELNTDKSSKVHGFLDHYDYLFSSRRDDISSILEVGVGSGSSLRLWEKYFPNAKIAAIDNNYNTLKFSSDRSEIFISDQSDIMRITNFLRQKEEFNIIIDDGSHVWGDQITFFKTAFPYLSRGGFFIIENIDTSYEKYVESFSKGSQLSMRDYLFQLTDIISGDGAINNFSVFDEFAISYARAIESIEFVRRGCIIRRK</sequence>
<dbReference type="SUPFAM" id="SSF53335">
    <property type="entry name" value="S-adenosyl-L-methionine-dependent methyltransferases"/>
    <property type="match status" value="1"/>
</dbReference>